<sequence>MGRNRKLTGKIKSLEKDDEEKQIINNEPAKVCHNCYWSGVKKILKDAYDDISEKEFVKERKFANQVAEKLLPKQKIKIRFVEFMEDCRKFIIDVIFSRRVLQNQKIFAIALPHELAHASDSVRFHPDYNPDSTIFSRQCFRVQSQKLLTTIENSACGICEKEFTEKDIRENNFILILASRNNKISSANIFLSIKSFRHEKCPRKYRS</sequence>
<gene>
    <name evidence="1" type="ORF">GMARGA_LOCUS498</name>
</gene>
<name>A0ABM8VWN4_GIGMA</name>
<protein>
    <submittedName>
        <fullName evidence="1">10480_t:CDS:1</fullName>
    </submittedName>
</protein>
<reference evidence="1 2" key="1">
    <citation type="submission" date="2021-06" db="EMBL/GenBank/DDBJ databases">
        <authorList>
            <person name="Kallberg Y."/>
            <person name="Tangrot J."/>
            <person name="Rosling A."/>
        </authorList>
    </citation>
    <scope>NUCLEOTIDE SEQUENCE [LARGE SCALE GENOMIC DNA]</scope>
    <source>
        <strain evidence="1 2">120-4 pot B 10/14</strain>
    </source>
</reference>
<evidence type="ECO:0000313" key="1">
    <source>
        <dbReference type="EMBL" id="CAG8465068.1"/>
    </source>
</evidence>
<comment type="caution">
    <text evidence="1">The sequence shown here is derived from an EMBL/GenBank/DDBJ whole genome shotgun (WGS) entry which is preliminary data.</text>
</comment>
<organism evidence="1 2">
    <name type="scientific">Gigaspora margarita</name>
    <dbReference type="NCBI Taxonomy" id="4874"/>
    <lineage>
        <taxon>Eukaryota</taxon>
        <taxon>Fungi</taxon>
        <taxon>Fungi incertae sedis</taxon>
        <taxon>Mucoromycota</taxon>
        <taxon>Glomeromycotina</taxon>
        <taxon>Glomeromycetes</taxon>
        <taxon>Diversisporales</taxon>
        <taxon>Gigasporaceae</taxon>
        <taxon>Gigaspora</taxon>
    </lineage>
</organism>
<dbReference type="Proteomes" id="UP000789901">
    <property type="component" value="Unassembled WGS sequence"/>
</dbReference>
<proteinExistence type="predicted"/>
<accession>A0ABM8VWN4</accession>
<evidence type="ECO:0000313" key="2">
    <source>
        <dbReference type="Proteomes" id="UP000789901"/>
    </source>
</evidence>
<keyword evidence="2" id="KW-1185">Reference proteome</keyword>
<dbReference type="EMBL" id="CAJVQB010000086">
    <property type="protein sequence ID" value="CAG8465068.1"/>
    <property type="molecule type" value="Genomic_DNA"/>
</dbReference>